<dbReference type="InterPro" id="IPR026444">
    <property type="entry name" value="Secre_tail"/>
</dbReference>
<dbReference type="EMBL" id="FOHS01000001">
    <property type="protein sequence ID" value="SES85807.1"/>
    <property type="molecule type" value="Genomic_DNA"/>
</dbReference>
<dbReference type="NCBIfam" id="TIGR04183">
    <property type="entry name" value="Por_Secre_tail"/>
    <property type="match status" value="1"/>
</dbReference>
<proteinExistence type="predicted"/>
<dbReference type="Proteomes" id="UP000198697">
    <property type="component" value="Unassembled WGS sequence"/>
</dbReference>
<evidence type="ECO:0000259" key="1">
    <source>
        <dbReference type="Pfam" id="PF18962"/>
    </source>
</evidence>
<dbReference type="Pfam" id="PF18962">
    <property type="entry name" value="Por_Secre_tail"/>
    <property type="match status" value="1"/>
</dbReference>
<name>A0A1H9ZVL1_9BACT</name>
<gene>
    <name evidence="2" type="ORF">SAMN04487998_0490</name>
</gene>
<keyword evidence="3" id="KW-1185">Reference proteome</keyword>
<dbReference type="RefSeq" id="WP_092767917.1">
    <property type="nucleotide sequence ID" value="NZ_FOHS01000001.1"/>
</dbReference>
<accession>A0A1H9ZVL1</accession>
<evidence type="ECO:0000313" key="3">
    <source>
        <dbReference type="Proteomes" id="UP000198697"/>
    </source>
</evidence>
<reference evidence="3" key="1">
    <citation type="submission" date="2016-10" db="EMBL/GenBank/DDBJ databases">
        <authorList>
            <person name="Varghese N."/>
            <person name="Submissions S."/>
        </authorList>
    </citation>
    <scope>NUCLEOTIDE SEQUENCE [LARGE SCALE GENOMIC DNA]</scope>
    <source>
        <strain evidence="3">DSM 15310</strain>
    </source>
</reference>
<protein>
    <submittedName>
        <fullName evidence="2">Por secretion system C-terminal sorting domain-containing protein</fullName>
    </submittedName>
</protein>
<feature type="domain" description="Secretion system C-terminal sorting" evidence="1">
    <location>
        <begin position="197"/>
        <end position="256"/>
    </location>
</feature>
<sequence>MRTVSFLGLVLLLAGCEGTSGPEAQFDPVAVRQPLNLARTLGPTLTLAGVDDTFQLRLAFDGATGRTIFTTPTDDTVLVARVFQFRGLYYFVENGTHGADWVHAAHIGHGQVQGLGTGYEQMRALSEQTRNGAFSELVRFRSAANDSLRLRFDRRQLRSFYAAQLDSLPIYRLLGAERPTAPAEVPAPPAAPVLGPYPNPAQQQTTLDFPTAANRLVTLYNNQGHAIRTVPAPDARLTFSVADLPAGNYVVRISGADAGAAPLVRRLLVQR</sequence>
<dbReference type="STRING" id="82805.SAMN04487998_0490"/>
<organism evidence="2 3">
    <name type="scientific">Hymenobacter actinosclerus</name>
    <dbReference type="NCBI Taxonomy" id="82805"/>
    <lineage>
        <taxon>Bacteria</taxon>
        <taxon>Pseudomonadati</taxon>
        <taxon>Bacteroidota</taxon>
        <taxon>Cytophagia</taxon>
        <taxon>Cytophagales</taxon>
        <taxon>Hymenobacteraceae</taxon>
        <taxon>Hymenobacter</taxon>
    </lineage>
</organism>
<dbReference type="PROSITE" id="PS51257">
    <property type="entry name" value="PROKAR_LIPOPROTEIN"/>
    <property type="match status" value="1"/>
</dbReference>
<evidence type="ECO:0000313" key="2">
    <source>
        <dbReference type="EMBL" id="SES85807.1"/>
    </source>
</evidence>
<dbReference type="OrthoDB" id="885166at2"/>
<dbReference type="AlphaFoldDB" id="A0A1H9ZVL1"/>